<evidence type="ECO:0000313" key="1">
    <source>
        <dbReference type="EMBL" id="GCC17003.1"/>
    </source>
</evidence>
<protein>
    <submittedName>
        <fullName evidence="1">Uncharacterized protein</fullName>
    </submittedName>
</protein>
<evidence type="ECO:0000313" key="2">
    <source>
        <dbReference type="Proteomes" id="UP000287033"/>
    </source>
</evidence>
<accession>A0A401RFT0</accession>
<sequence>MDTAWGRGLEQLETGREFRTASEFSGWRRTNLLPVLQCFLLDNQKKVARLLFADSDEHAQCFADTGGRAQYVLWGDAAVIDRF</sequence>
<reference evidence="1 2" key="1">
    <citation type="journal article" date="2018" name="Nat. Ecol. Evol.">
        <title>Shark genomes provide insights into elasmobranch evolution and the origin of vertebrates.</title>
        <authorList>
            <person name="Hara Y"/>
            <person name="Yamaguchi K"/>
            <person name="Onimaru K"/>
            <person name="Kadota M"/>
            <person name="Koyanagi M"/>
            <person name="Keeley SD"/>
            <person name="Tatsumi K"/>
            <person name="Tanaka K"/>
            <person name="Motone F"/>
            <person name="Kageyama Y"/>
            <person name="Nozu R"/>
            <person name="Adachi N"/>
            <person name="Nishimura O"/>
            <person name="Nakagawa R"/>
            <person name="Tanegashima C"/>
            <person name="Kiyatake I"/>
            <person name="Matsumoto R"/>
            <person name="Murakumo K"/>
            <person name="Nishida K"/>
            <person name="Terakita A"/>
            <person name="Kuratani S"/>
            <person name="Sato K"/>
            <person name="Hyodo S Kuraku.S."/>
        </authorList>
    </citation>
    <scope>NUCLEOTIDE SEQUENCE [LARGE SCALE GENOMIC DNA]</scope>
</reference>
<dbReference type="Proteomes" id="UP000287033">
    <property type="component" value="Unassembled WGS sequence"/>
</dbReference>
<organism evidence="1 2">
    <name type="scientific">Chiloscyllium punctatum</name>
    <name type="common">Brownbanded bambooshark</name>
    <name type="synonym">Hemiscyllium punctatum</name>
    <dbReference type="NCBI Taxonomy" id="137246"/>
    <lineage>
        <taxon>Eukaryota</taxon>
        <taxon>Metazoa</taxon>
        <taxon>Chordata</taxon>
        <taxon>Craniata</taxon>
        <taxon>Vertebrata</taxon>
        <taxon>Chondrichthyes</taxon>
        <taxon>Elasmobranchii</taxon>
        <taxon>Galeomorphii</taxon>
        <taxon>Galeoidea</taxon>
        <taxon>Orectolobiformes</taxon>
        <taxon>Hemiscylliidae</taxon>
        <taxon>Chiloscyllium</taxon>
    </lineage>
</organism>
<name>A0A401RFT0_CHIPU</name>
<comment type="caution">
    <text evidence="1">The sequence shown here is derived from an EMBL/GenBank/DDBJ whole genome shotgun (WGS) entry which is preliminary data.</text>
</comment>
<dbReference type="AlphaFoldDB" id="A0A401RFT0"/>
<dbReference type="EMBL" id="BEZZ01001282">
    <property type="protein sequence ID" value="GCC17003.1"/>
    <property type="molecule type" value="Genomic_DNA"/>
</dbReference>
<gene>
    <name evidence="1" type="ORF">chiPu_0017418</name>
</gene>
<proteinExistence type="predicted"/>
<keyword evidence="2" id="KW-1185">Reference proteome</keyword>